<sequence>MIDFNETKLIEKEEENDIKNLPNFRYLKMKNLQIQNISQNSNKEILNRKAIQLLNSLERYNIKNLSNPLDVFLNSKKYQNQLKNSKEDEINDLFYQLYSKIQWIDNLNQKTNQDIIDKQIQINQLKHNIFFSEKKYKQKKYQVKKFLI</sequence>
<dbReference type="EMBL" id="JAPDFW010000056">
    <property type="protein sequence ID" value="KAJ5077934.1"/>
    <property type="molecule type" value="Genomic_DNA"/>
</dbReference>
<keyword evidence="3" id="KW-1185">Reference proteome</keyword>
<accession>A0A9Q0RFA5</accession>
<reference evidence="2" key="1">
    <citation type="submission" date="2022-10" db="EMBL/GenBank/DDBJ databases">
        <title>Novel sulphate-reducing endosymbionts in the free-living metamonad Anaeramoeba.</title>
        <authorList>
            <person name="Jerlstrom-Hultqvist J."/>
            <person name="Cepicka I."/>
            <person name="Gallot-Lavallee L."/>
            <person name="Salas-Leiva D."/>
            <person name="Curtis B.A."/>
            <person name="Zahonova K."/>
            <person name="Pipaliya S."/>
            <person name="Dacks J."/>
            <person name="Roger A.J."/>
        </authorList>
    </citation>
    <scope>NUCLEOTIDE SEQUENCE</scope>
    <source>
        <strain evidence="2">BMAN</strain>
    </source>
</reference>
<name>A0A9Q0RFA5_ANAIG</name>
<gene>
    <name evidence="2" type="ORF">M0811_05624</name>
</gene>
<evidence type="ECO:0000313" key="3">
    <source>
        <dbReference type="Proteomes" id="UP001149090"/>
    </source>
</evidence>
<comment type="caution">
    <text evidence="2">The sequence shown here is derived from an EMBL/GenBank/DDBJ whole genome shotgun (WGS) entry which is preliminary data.</text>
</comment>
<evidence type="ECO:0000313" key="2">
    <source>
        <dbReference type="EMBL" id="KAJ5077934.1"/>
    </source>
</evidence>
<organism evidence="2 3">
    <name type="scientific">Anaeramoeba ignava</name>
    <name type="common">Anaerobic marine amoeba</name>
    <dbReference type="NCBI Taxonomy" id="1746090"/>
    <lineage>
        <taxon>Eukaryota</taxon>
        <taxon>Metamonada</taxon>
        <taxon>Anaeramoebidae</taxon>
        <taxon>Anaeramoeba</taxon>
    </lineage>
</organism>
<dbReference type="Proteomes" id="UP001149090">
    <property type="component" value="Unassembled WGS sequence"/>
</dbReference>
<protein>
    <submittedName>
        <fullName evidence="2">Uncharacterized protein</fullName>
    </submittedName>
</protein>
<dbReference type="AlphaFoldDB" id="A0A9Q0RFA5"/>
<feature type="coiled-coil region" evidence="1">
    <location>
        <begin position="29"/>
        <end position="63"/>
    </location>
</feature>
<keyword evidence="1" id="KW-0175">Coiled coil</keyword>
<proteinExistence type="predicted"/>
<evidence type="ECO:0000256" key="1">
    <source>
        <dbReference type="SAM" id="Coils"/>
    </source>
</evidence>